<feature type="compositionally biased region" description="Polar residues" evidence="1">
    <location>
        <begin position="228"/>
        <end position="254"/>
    </location>
</feature>
<feature type="non-terminal residue" evidence="4">
    <location>
        <position position="1"/>
    </location>
</feature>
<organism evidence="3 4">
    <name type="scientific">Priapulus caudatus</name>
    <name type="common">Priapulid worm</name>
    <dbReference type="NCBI Taxonomy" id="37621"/>
    <lineage>
        <taxon>Eukaryota</taxon>
        <taxon>Metazoa</taxon>
        <taxon>Ecdysozoa</taxon>
        <taxon>Scalidophora</taxon>
        <taxon>Priapulida</taxon>
        <taxon>Priapulimorpha</taxon>
        <taxon>Priapulimorphida</taxon>
        <taxon>Priapulidae</taxon>
        <taxon>Priapulus</taxon>
    </lineage>
</organism>
<dbReference type="InterPro" id="IPR001478">
    <property type="entry name" value="PDZ"/>
</dbReference>
<feature type="region of interest" description="Disordered" evidence="1">
    <location>
        <begin position="288"/>
        <end position="369"/>
    </location>
</feature>
<feature type="domain" description="PDZ" evidence="2">
    <location>
        <begin position="1"/>
        <end position="83"/>
    </location>
</feature>
<name>A0ABM1EUB0_PRICU</name>
<dbReference type="GeneID" id="106815787"/>
<feature type="compositionally biased region" description="Low complexity" evidence="1">
    <location>
        <begin position="185"/>
        <end position="194"/>
    </location>
</feature>
<dbReference type="PANTHER" id="PTHR15545">
    <property type="entry name" value="PDZ DOMAIN CONTAINING RING FINGER PROTEIN 3, 4"/>
    <property type="match status" value="1"/>
</dbReference>
<reference evidence="4" key="1">
    <citation type="submission" date="2025-08" db="UniProtKB">
        <authorList>
            <consortium name="RefSeq"/>
        </authorList>
    </citation>
    <scope>IDENTIFICATION</scope>
</reference>
<evidence type="ECO:0000313" key="4">
    <source>
        <dbReference type="RefSeq" id="XP_014675781.1"/>
    </source>
</evidence>
<dbReference type="Gene3D" id="2.30.42.10">
    <property type="match status" value="1"/>
</dbReference>
<dbReference type="InterPro" id="IPR036034">
    <property type="entry name" value="PDZ_sf"/>
</dbReference>
<dbReference type="PANTHER" id="PTHR15545:SF8">
    <property type="entry name" value="SLO-INTERACTING PROTEIN 1"/>
    <property type="match status" value="1"/>
</dbReference>
<keyword evidence="3" id="KW-1185">Reference proteome</keyword>
<evidence type="ECO:0000313" key="3">
    <source>
        <dbReference type="Proteomes" id="UP000695022"/>
    </source>
</evidence>
<evidence type="ECO:0000256" key="1">
    <source>
        <dbReference type="SAM" id="MobiDB-lite"/>
    </source>
</evidence>
<gene>
    <name evidence="4" type="primary">LOC106815787</name>
</gene>
<evidence type="ECO:0000259" key="2">
    <source>
        <dbReference type="PROSITE" id="PS50106"/>
    </source>
</evidence>
<feature type="compositionally biased region" description="Polar residues" evidence="1">
    <location>
        <begin position="343"/>
        <end position="357"/>
    </location>
</feature>
<dbReference type="Proteomes" id="UP000695022">
    <property type="component" value="Unplaced"/>
</dbReference>
<feature type="compositionally biased region" description="Basic and acidic residues" evidence="1">
    <location>
        <begin position="138"/>
        <end position="158"/>
    </location>
</feature>
<dbReference type="InterPro" id="IPR051971">
    <property type="entry name" value="E3_ubiquitin-PDZ_ligase"/>
</dbReference>
<sequence length="611" mass="68057">EVTLERLNTTAKLGLTLCYGAGDGADTDIFISEVRAKHFVDCNVCLCLPVLQINGIDVHTRDQAVKLFSEDRPDITLLVARPQFQVDDGFLDEHTSVYLDELQIEMLEQQHRQNMQFTAQGGRGGGDDDGALDGSGGQEKHEKDSGVGRTDESTKNDESSEPEMNETECASPSSRRGGGGGGGADDSNLGSNDSFTSNEHEFCSSDVIANSASAGDARVGFREALETKLSSQDEASVTTTTMPPLQARVDSQSSIDRELEALHREMENIQLECQSIVQNHAREEQRLLAQSPPPPPATVAAPEESPDAWRVIGGSDSGREGGRRSGGGGGRTRKVEEKEKDSSSAYNTGESGHSCRSTPLTLELTPPPPTHANVVVNGNDHRESTMSLCDPERTRERYEERRRPAPEVAETMYTNPEHLQHTILLQQRMLQDRLARQGRLDPRAGCYLDSTLGSEMSQIPEGVEVEWKVKRRADGTRYITRRPVRNRILKDRETKLLEERCGMTTDDDTMSELKVGRYWSKEERKRHLERARDQKRRREYMQRARMESLKEAVGEDGRKRPSILELSQKKMEKRQMKGKKFDDFVTVQEMMVHGGQTLTAPGSKLLSVTTV</sequence>
<dbReference type="RefSeq" id="XP_014675781.1">
    <property type="nucleotide sequence ID" value="XM_014820295.1"/>
</dbReference>
<feature type="region of interest" description="Disordered" evidence="1">
    <location>
        <begin position="227"/>
        <end position="257"/>
    </location>
</feature>
<feature type="region of interest" description="Disordered" evidence="1">
    <location>
        <begin position="118"/>
        <end position="197"/>
    </location>
</feature>
<feature type="compositionally biased region" description="Basic and acidic residues" evidence="1">
    <location>
        <begin position="333"/>
        <end position="342"/>
    </location>
</feature>
<dbReference type="PROSITE" id="PS50106">
    <property type="entry name" value="PDZ"/>
    <property type="match status" value="1"/>
</dbReference>
<protein>
    <submittedName>
        <fullName evidence="4">E3 ubiquitin-protein ligase PDZRN3-like</fullName>
    </submittedName>
</protein>
<accession>A0ABM1EUB0</accession>
<feature type="region of interest" description="Disordered" evidence="1">
    <location>
        <begin position="382"/>
        <end position="403"/>
    </location>
</feature>
<proteinExistence type="predicted"/>